<gene>
    <name evidence="2" type="ORF">ACHAW5_000202</name>
</gene>
<protein>
    <submittedName>
        <fullName evidence="2">Uncharacterized protein</fullName>
    </submittedName>
</protein>
<name>A0ABD3MF99_9STRA</name>
<evidence type="ECO:0000313" key="3">
    <source>
        <dbReference type="Proteomes" id="UP001530315"/>
    </source>
</evidence>
<feature type="region of interest" description="Disordered" evidence="1">
    <location>
        <begin position="63"/>
        <end position="87"/>
    </location>
</feature>
<sequence length="254" mass="29356">MPLTLPEDIERMKDRRDAIILKENGCCKVTVKKMGAGSEHRLGRDIDSESEWRRRIDMEEEMERRWKGGERGGGRGQEKRNGSDGDESIAEMMSGIQLKFRPSKMPEERTQAIGVVEANPFPYNYPKIRYVPWHDLSKETKEIVEEEFGYNVVSWNYIASSSNAFSTFDAKQQKSLLMLGIDENVWDCFINHYMAYDRGQLEEFGLGRYADTLLAAQSMDWKELSAAERKRRQRNFASLRRCGIEKPSAPGKPR</sequence>
<feature type="compositionally biased region" description="Basic and acidic residues" evidence="1">
    <location>
        <begin position="63"/>
        <end position="83"/>
    </location>
</feature>
<dbReference type="AlphaFoldDB" id="A0ABD3MF99"/>
<organism evidence="2 3">
    <name type="scientific">Stephanodiscus triporus</name>
    <dbReference type="NCBI Taxonomy" id="2934178"/>
    <lineage>
        <taxon>Eukaryota</taxon>
        <taxon>Sar</taxon>
        <taxon>Stramenopiles</taxon>
        <taxon>Ochrophyta</taxon>
        <taxon>Bacillariophyta</taxon>
        <taxon>Coscinodiscophyceae</taxon>
        <taxon>Thalassiosirophycidae</taxon>
        <taxon>Stephanodiscales</taxon>
        <taxon>Stephanodiscaceae</taxon>
        <taxon>Stephanodiscus</taxon>
    </lineage>
</organism>
<dbReference type="Proteomes" id="UP001530315">
    <property type="component" value="Unassembled WGS sequence"/>
</dbReference>
<keyword evidence="3" id="KW-1185">Reference proteome</keyword>
<reference evidence="2 3" key="1">
    <citation type="submission" date="2024-10" db="EMBL/GenBank/DDBJ databases">
        <title>Updated reference genomes for cyclostephanoid diatoms.</title>
        <authorList>
            <person name="Roberts W.R."/>
            <person name="Alverson A.J."/>
        </authorList>
    </citation>
    <scope>NUCLEOTIDE SEQUENCE [LARGE SCALE GENOMIC DNA]</scope>
    <source>
        <strain evidence="2 3">AJA276-08</strain>
    </source>
</reference>
<proteinExistence type="predicted"/>
<dbReference type="EMBL" id="JALLAZ020001818">
    <property type="protein sequence ID" value="KAL3762766.1"/>
    <property type="molecule type" value="Genomic_DNA"/>
</dbReference>
<accession>A0ABD3MF99</accession>
<evidence type="ECO:0000256" key="1">
    <source>
        <dbReference type="SAM" id="MobiDB-lite"/>
    </source>
</evidence>
<comment type="caution">
    <text evidence="2">The sequence shown here is derived from an EMBL/GenBank/DDBJ whole genome shotgun (WGS) entry which is preliminary data.</text>
</comment>
<evidence type="ECO:0000313" key="2">
    <source>
        <dbReference type="EMBL" id="KAL3762766.1"/>
    </source>
</evidence>